<dbReference type="Proteomes" id="UP000271098">
    <property type="component" value="Unassembled WGS sequence"/>
</dbReference>
<keyword evidence="2" id="KW-1185">Reference proteome</keyword>
<protein>
    <submittedName>
        <fullName evidence="3">AMP-binding_C domain-containing protein</fullName>
    </submittedName>
</protein>
<organism evidence="3">
    <name type="scientific">Gongylonema pulchrum</name>
    <dbReference type="NCBI Taxonomy" id="637853"/>
    <lineage>
        <taxon>Eukaryota</taxon>
        <taxon>Metazoa</taxon>
        <taxon>Ecdysozoa</taxon>
        <taxon>Nematoda</taxon>
        <taxon>Chromadorea</taxon>
        <taxon>Rhabditida</taxon>
        <taxon>Spirurina</taxon>
        <taxon>Spiruromorpha</taxon>
        <taxon>Spiruroidea</taxon>
        <taxon>Gongylonematidae</taxon>
        <taxon>Gongylonema</taxon>
    </lineage>
</organism>
<accession>A0A183DL51</accession>
<sequence>MHWLASYVADKTGAHSLETGGCEVDYETFLLQHPAIEVHPYDRVPLLGKYDKGKIHEYCQL</sequence>
<dbReference type="OrthoDB" id="5776278at2759"/>
<reference evidence="3" key="1">
    <citation type="submission" date="2016-06" db="UniProtKB">
        <authorList>
            <consortium name="WormBaseParasite"/>
        </authorList>
    </citation>
    <scope>IDENTIFICATION</scope>
</reference>
<evidence type="ECO:0000313" key="2">
    <source>
        <dbReference type="Proteomes" id="UP000271098"/>
    </source>
</evidence>
<evidence type="ECO:0000313" key="3">
    <source>
        <dbReference type="WBParaSite" id="GPUH_0000945301-mRNA-1"/>
    </source>
</evidence>
<proteinExistence type="predicted"/>
<dbReference type="WBParaSite" id="GPUH_0000945301-mRNA-1">
    <property type="protein sequence ID" value="GPUH_0000945301-mRNA-1"/>
    <property type="gene ID" value="GPUH_0000945301"/>
</dbReference>
<evidence type="ECO:0000313" key="1">
    <source>
        <dbReference type="EMBL" id="VDK72332.1"/>
    </source>
</evidence>
<gene>
    <name evidence="1" type="ORF">GPUH_LOCUS9438</name>
</gene>
<name>A0A183DL51_9BILA</name>
<dbReference type="EMBL" id="UYRT01030914">
    <property type="protein sequence ID" value="VDK72332.1"/>
    <property type="molecule type" value="Genomic_DNA"/>
</dbReference>
<reference evidence="1 2" key="2">
    <citation type="submission" date="2018-11" db="EMBL/GenBank/DDBJ databases">
        <authorList>
            <consortium name="Pathogen Informatics"/>
        </authorList>
    </citation>
    <scope>NUCLEOTIDE SEQUENCE [LARGE SCALE GENOMIC DNA]</scope>
</reference>
<dbReference type="AlphaFoldDB" id="A0A183DL51"/>